<dbReference type="RefSeq" id="XP_033457815.1">
    <property type="nucleotide sequence ID" value="XM_033600571.1"/>
</dbReference>
<dbReference type="InterPro" id="IPR013087">
    <property type="entry name" value="Znf_C2H2_type"/>
</dbReference>
<accession>A0A6J3LZV0</accession>
<protein>
    <recommendedName>
        <fullName evidence="1">C2H2-type domain-containing protein</fullName>
    </recommendedName>
</protein>
<feature type="non-terminal residue" evidence="3">
    <location>
        <position position="1"/>
    </location>
</feature>
<name>A0A6J3LZV0_9PEZI</name>
<gene>
    <name evidence="3" type="ORF">K489DRAFT_306890</name>
</gene>
<dbReference type="OrthoDB" id="5366256at2759"/>
<reference evidence="3" key="3">
    <citation type="submission" date="2025-08" db="UniProtKB">
        <authorList>
            <consortium name="RefSeq"/>
        </authorList>
    </citation>
    <scope>IDENTIFICATION</scope>
    <source>
        <strain evidence="3">CBS 342.82</strain>
    </source>
</reference>
<dbReference type="AlphaFoldDB" id="A0A6J3LZV0"/>
<dbReference type="Pfam" id="PF00096">
    <property type="entry name" value="zf-C2H2"/>
    <property type="match status" value="1"/>
</dbReference>
<feature type="non-terminal residue" evidence="3">
    <location>
        <position position="63"/>
    </location>
</feature>
<evidence type="ECO:0000259" key="1">
    <source>
        <dbReference type="Pfam" id="PF00096"/>
    </source>
</evidence>
<dbReference type="InterPro" id="IPR036236">
    <property type="entry name" value="Znf_C2H2_sf"/>
</dbReference>
<evidence type="ECO:0000313" key="3">
    <source>
        <dbReference type="RefSeq" id="XP_033457815.1"/>
    </source>
</evidence>
<evidence type="ECO:0000313" key="2">
    <source>
        <dbReference type="Proteomes" id="UP000504637"/>
    </source>
</evidence>
<dbReference type="SUPFAM" id="SSF57667">
    <property type="entry name" value="beta-beta-alpha zinc fingers"/>
    <property type="match status" value="1"/>
</dbReference>
<reference evidence="3" key="2">
    <citation type="submission" date="2020-04" db="EMBL/GenBank/DDBJ databases">
        <authorList>
            <consortium name="NCBI Genome Project"/>
        </authorList>
    </citation>
    <scope>NUCLEOTIDE SEQUENCE</scope>
    <source>
        <strain evidence="3">CBS 342.82</strain>
    </source>
</reference>
<keyword evidence="2" id="KW-1185">Reference proteome</keyword>
<feature type="domain" description="C2H2-type" evidence="1">
    <location>
        <begin position="40"/>
        <end position="58"/>
    </location>
</feature>
<organism evidence="3">
    <name type="scientific">Dissoconium aciculare CBS 342.82</name>
    <dbReference type="NCBI Taxonomy" id="1314786"/>
    <lineage>
        <taxon>Eukaryota</taxon>
        <taxon>Fungi</taxon>
        <taxon>Dikarya</taxon>
        <taxon>Ascomycota</taxon>
        <taxon>Pezizomycotina</taxon>
        <taxon>Dothideomycetes</taxon>
        <taxon>Dothideomycetidae</taxon>
        <taxon>Mycosphaerellales</taxon>
        <taxon>Dissoconiaceae</taxon>
        <taxon>Dissoconium</taxon>
    </lineage>
</organism>
<dbReference type="Gene3D" id="3.30.160.60">
    <property type="entry name" value="Classic Zinc Finger"/>
    <property type="match status" value="1"/>
</dbReference>
<reference evidence="3" key="1">
    <citation type="submission" date="2020-01" db="EMBL/GenBank/DDBJ databases">
        <authorList>
            <consortium name="DOE Joint Genome Institute"/>
            <person name="Haridas S."/>
            <person name="Albert R."/>
            <person name="Binder M."/>
            <person name="Bloem J."/>
            <person name="Labutti K."/>
            <person name="Salamov A."/>
            <person name="Andreopoulos B."/>
            <person name="Baker S.E."/>
            <person name="Barry K."/>
            <person name="Bills G."/>
            <person name="Bluhm B.H."/>
            <person name="Cannon C."/>
            <person name="Castanera R."/>
            <person name="Culley D.E."/>
            <person name="Daum C."/>
            <person name="Ezra D."/>
            <person name="Gonzalez J.B."/>
            <person name="Henrissat B."/>
            <person name="Kuo A."/>
            <person name="Liang C."/>
            <person name="Lipzen A."/>
            <person name="Lutzoni F."/>
            <person name="Magnuson J."/>
            <person name="Mondo S."/>
            <person name="Nolan M."/>
            <person name="Ohm R."/>
            <person name="Pangilinan J."/>
            <person name="Park H.-J."/>
            <person name="Ramirez L."/>
            <person name="Alfaro M."/>
            <person name="Sun H."/>
            <person name="Tritt A."/>
            <person name="Yoshinaga Y."/>
            <person name="Zwiers L.-H."/>
            <person name="Turgeon B.G."/>
            <person name="Goodwin S.B."/>
            <person name="Spatafora J.W."/>
            <person name="Crous P.W."/>
            <person name="Grigoriev I.V."/>
        </authorList>
    </citation>
    <scope>NUCLEOTIDE SEQUENCE</scope>
    <source>
        <strain evidence="3">CBS 342.82</strain>
    </source>
</reference>
<proteinExistence type="predicted"/>
<sequence>VTSDQSLPRCWEHGCNGRTFSCAENYRRHIRERSGGSRAQCPGCHHQFSRKSNLDAHIASGKC</sequence>
<dbReference type="Proteomes" id="UP000504637">
    <property type="component" value="Unplaced"/>
</dbReference>
<dbReference type="GeneID" id="54358371"/>